<name>A0A317PS53_9HYPH</name>
<comment type="caution">
    <text evidence="1">The sequence shown here is derived from an EMBL/GenBank/DDBJ whole genome shotgun (WGS) entry which is preliminary data.</text>
</comment>
<sequence length="69" mass="7499">MKNAAEIEMEASWDTDTKELAALANMMTYAKQTASDLGASLPAYYLDMAIGALREQARMGEGTQLSNTH</sequence>
<reference evidence="1 2" key="1">
    <citation type="submission" date="2018-05" db="EMBL/GenBank/DDBJ databases">
        <title>Genomic Encyclopedia of Type Strains, Phase IV (KMG-IV): sequencing the most valuable type-strain genomes for metagenomic binning, comparative biology and taxonomic classification.</title>
        <authorList>
            <person name="Goeker M."/>
        </authorList>
    </citation>
    <scope>NUCLEOTIDE SEQUENCE [LARGE SCALE GENOMIC DNA]</scope>
    <source>
        <strain evidence="1 2">DSM 16791</strain>
    </source>
</reference>
<evidence type="ECO:0000313" key="2">
    <source>
        <dbReference type="Proteomes" id="UP000246352"/>
    </source>
</evidence>
<accession>A0A317PS53</accession>
<dbReference type="OrthoDB" id="8449680at2"/>
<dbReference type="RefSeq" id="WP_110030112.1">
    <property type="nucleotide sequence ID" value="NZ_QGTR01000001.1"/>
</dbReference>
<keyword evidence="2" id="KW-1185">Reference proteome</keyword>
<dbReference type="EMBL" id="QGTR01000001">
    <property type="protein sequence ID" value="PWW03565.1"/>
    <property type="molecule type" value="Genomic_DNA"/>
</dbReference>
<dbReference type="AlphaFoldDB" id="A0A317PS53"/>
<protein>
    <submittedName>
        <fullName evidence="1">Uncharacterized protein</fullName>
    </submittedName>
</protein>
<gene>
    <name evidence="1" type="ORF">DFR52_101246</name>
</gene>
<evidence type="ECO:0000313" key="1">
    <source>
        <dbReference type="EMBL" id="PWW03565.1"/>
    </source>
</evidence>
<proteinExistence type="predicted"/>
<organism evidence="1 2">
    <name type="scientific">Hoeflea marina</name>
    <dbReference type="NCBI Taxonomy" id="274592"/>
    <lineage>
        <taxon>Bacteria</taxon>
        <taxon>Pseudomonadati</taxon>
        <taxon>Pseudomonadota</taxon>
        <taxon>Alphaproteobacteria</taxon>
        <taxon>Hyphomicrobiales</taxon>
        <taxon>Rhizobiaceae</taxon>
        <taxon>Hoeflea</taxon>
    </lineage>
</organism>
<dbReference type="Proteomes" id="UP000246352">
    <property type="component" value="Unassembled WGS sequence"/>
</dbReference>